<dbReference type="EMBL" id="JBHRYQ010000001">
    <property type="protein sequence ID" value="MFC3811278.1"/>
    <property type="molecule type" value="Genomic_DNA"/>
</dbReference>
<keyword evidence="3" id="KW-1185">Reference proteome</keyword>
<dbReference type="SUPFAM" id="SSF56112">
    <property type="entry name" value="Protein kinase-like (PK-like)"/>
    <property type="match status" value="1"/>
</dbReference>
<reference evidence="3" key="1">
    <citation type="journal article" date="2019" name="Int. J. Syst. Evol. Microbiol.">
        <title>The Global Catalogue of Microorganisms (GCM) 10K type strain sequencing project: providing services to taxonomists for standard genome sequencing and annotation.</title>
        <authorList>
            <consortium name="The Broad Institute Genomics Platform"/>
            <consortium name="The Broad Institute Genome Sequencing Center for Infectious Disease"/>
            <person name="Wu L."/>
            <person name="Ma J."/>
        </authorList>
    </citation>
    <scope>NUCLEOTIDE SEQUENCE [LARGE SCALE GENOMIC DNA]</scope>
    <source>
        <strain evidence="3">CECT 7956</strain>
    </source>
</reference>
<dbReference type="InterPro" id="IPR011009">
    <property type="entry name" value="Kinase-like_dom_sf"/>
</dbReference>
<dbReference type="Proteomes" id="UP001595616">
    <property type="component" value="Unassembled WGS sequence"/>
</dbReference>
<organism evidence="2 3">
    <name type="scientific">Lacihabitans lacunae</name>
    <dbReference type="NCBI Taxonomy" id="1028214"/>
    <lineage>
        <taxon>Bacteria</taxon>
        <taxon>Pseudomonadati</taxon>
        <taxon>Bacteroidota</taxon>
        <taxon>Cytophagia</taxon>
        <taxon>Cytophagales</taxon>
        <taxon>Leadbetterellaceae</taxon>
        <taxon>Lacihabitans</taxon>
    </lineage>
</organism>
<accession>A0ABV7YVC9</accession>
<comment type="caution">
    <text evidence="2">The sequence shown here is derived from an EMBL/GenBank/DDBJ whole genome shotgun (WGS) entry which is preliminary data.</text>
</comment>
<evidence type="ECO:0000259" key="1">
    <source>
        <dbReference type="Pfam" id="PF01636"/>
    </source>
</evidence>
<dbReference type="RefSeq" id="WP_379838119.1">
    <property type="nucleotide sequence ID" value="NZ_JBHRYQ010000001.1"/>
</dbReference>
<gene>
    <name evidence="2" type="ORF">ACFOOI_11500</name>
</gene>
<protein>
    <submittedName>
        <fullName evidence="2">Phosphotransferase</fullName>
    </submittedName>
</protein>
<evidence type="ECO:0000313" key="2">
    <source>
        <dbReference type="EMBL" id="MFC3811278.1"/>
    </source>
</evidence>
<feature type="domain" description="Aminoglycoside phosphotransferase" evidence="1">
    <location>
        <begin position="205"/>
        <end position="261"/>
    </location>
</feature>
<sequence>MNISALNITDYLLSKKWENEFESLNTFSTDFGETYNFDIKNIRNTLLKLSIKDQNFFIKQPKFFISGTSWPIINEAKFFELNKHLDFNNISFFYDDINRVLVMDCLRRNKNLRSSYKDCVEEAVIHLSKMHEIYSLNGKNRQKINEFVLYNGLNNLNHYQTFLNQISFGIHSDLFLDEVVFLKIYKEKSPEFRPLLYNLIRSKEVLGAFNELKSLDKTNCLIHGDIKYNNIGFKGEELNFLDFELAGPGDNSWDLACLIEDTLAILYRKENNIKKLEILQSIIKNYSFERDISFIERLFKFWGLKKLERLRYADFTLQEFRKHIYEIEVLLTKNAICASKYQSNNPDFLM</sequence>
<dbReference type="InterPro" id="IPR002575">
    <property type="entry name" value="Aminoglycoside_PTrfase"/>
</dbReference>
<dbReference type="Gene3D" id="3.90.1200.10">
    <property type="match status" value="1"/>
</dbReference>
<dbReference type="Pfam" id="PF01636">
    <property type="entry name" value="APH"/>
    <property type="match status" value="1"/>
</dbReference>
<name>A0ABV7YVC9_9BACT</name>
<evidence type="ECO:0000313" key="3">
    <source>
        <dbReference type="Proteomes" id="UP001595616"/>
    </source>
</evidence>
<proteinExistence type="predicted"/>